<dbReference type="Pfam" id="PF11951">
    <property type="entry name" value="Fungal_trans_2"/>
    <property type="match status" value="1"/>
</dbReference>
<keyword evidence="7" id="KW-0539">Nucleus</keyword>
<evidence type="ECO:0000256" key="2">
    <source>
        <dbReference type="ARBA" id="ARBA00022857"/>
    </source>
</evidence>
<evidence type="ECO:0000256" key="8">
    <source>
        <dbReference type="SAM" id="MobiDB-lite"/>
    </source>
</evidence>
<dbReference type="InterPro" id="IPR036291">
    <property type="entry name" value="NAD(P)-bd_dom_sf"/>
</dbReference>
<dbReference type="CDD" id="cd00067">
    <property type="entry name" value="GAL4"/>
    <property type="match status" value="1"/>
</dbReference>
<dbReference type="InterPro" id="IPR002347">
    <property type="entry name" value="SDR_fam"/>
</dbReference>
<keyword evidence="3" id="KW-0560">Oxidoreductase</keyword>
<dbReference type="PANTHER" id="PTHR43008">
    <property type="entry name" value="BENZIL REDUCTASE"/>
    <property type="match status" value="1"/>
</dbReference>
<evidence type="ECO:0000256" key="4">
    <source>
        <dbReference type="ARBA" id="ARBA00023015"/>
    </source>
</evidence>
<dbReference type="SUPFAM" id="SSF51735">
    <property type="entry name" value="NAD(P)-binding Rossmann-fold domains"/>
    <property type="match status" value="1"/>
</dbReference>
<evidence type="ECO:0000256" key="7">
    <source>
        <dbReference type="ARBA" id="ARBA00023242"/>
    </source>
</evidence>
<dbReference type="InterPro" id="IPR021858">
    <property type="entry name" value="Fun_TF"/>
</dbReference>
<dbReference type="Pfam" id="PF00172">
    <property type="entry name" value="Zn_clus"/>
    <property type="match status" value="1"/>
</dbReference>
<dbReference type="Pfam" id="PF13561">
    <property type="entry name" value="adh_short_C2"/>
    <property type="match status" value="1"/>
</dbReference>
<reference evidence="10 11" key="1">
    <citation type="submission" date="2019-04" db="EMBL/GenBank/DDBJ databases">
        <title>Friends and foes A comparative genomics study of 23 Aspergillus species from section Flavi.</title>
        <authorList>
            <consortium name="DOE Joint Genome Institute"/>
            <person name="Kjaerbolling I."/>
            <person name="Vesth T."/>
            <person name="Frisvad J.C."/>
            <person name="Nybo J.L."/>
            <person name="Theobald S."/>
            <person name="Kildgaard S."/>
            <person name="Isbrandt T."/>
            <person name="Kuo A."/>
            <person name="Sato A."/>
            <person name="Lyhne E.K."/>
            <person name="Kogle M.E."/>
            <person name="Wiebenga A."/>
            <person name="Kun R.S."/>
            <person name="Lubbers R.J."/>
            <person name="Makela M.R."/>
            <person name="Barry K."/>
            <person name="Chovatia M."/>
            <person name="Clum A."/>
            <person name="Daum C."/>
            <person name="Haridas S."/>
            <person name="He G."/>
            <person name="LaButti K."/>
            <person name="Lipzen A."/>
            <person name="Mondo S."/>
            <person name="Riley R."/>
            <person name="Salamov A."/>
            <person name="Simmons B.A."/>
            <person name="Magnuson J.K."/>
            <person name="Henrissat B."/>
            <person name="Mortensen U.H."/>
            <person name="Larsen T.O."/>
            <person name="Devries R.P."/>
            <person name="Grigoriev I.V."/>
            <person name="Machida M."/>
            <person name="Baker S.E."/>
            <person name="Andersen M.R."/>
        </authorList>
    </citation>
    <scope>NUCLEOTIDE SEQUENCE [LARGE SCALE GENOMIC DNA]</scope>
    <source>
        <strain evidence="10 11">IBT 18842</strain>
    </source>
</reference>
<name>A0A5N6TEH4_ASPAV</name>
<protein>
    <recommendedName>
        <fullName evidence="9">Zn(2)-C6 fungal-type domain-containing protein</fullName>
    </recommendedName>
</protein>
<feature type="region of interest" description="Disordered" evidence="8">
    <location>
        <begin position="1"/>
        <end position="25"/>
    </location>
</feature>
<dbReference type="InterPro" id="IPR036864">
    <property type="entry name" value="Zn2-C6_fun-type_DNA-bd_sf"/>
</dbReference>
<dbReference type="GO" id="GO:0008270">
    <property type="term" value="F:zinc ion binding"/>
    <property type="evidence" value="ECO:0007669"/>
    <property type="project" value="InterPro"/>
</dbReference>
<sequence length="899" mass="99644">MPNNVTQPGSRGVRKPRKSRGRGLRTNTGCLICKRRHVKCDEARPQCGPCAKGRRPCVYGRTTGDTVDDTPVSSPQVQPATISQTNDLSVLADACHQETPLPSNNTPAVRPTGPYGPDFHRVSAASPSPFHDYIPSPATDSSAASAASTTSSKLAPLSWFELLANDAANADRDFLLSPQQALSSARSKEPTPGAALISIHAPRNPRECQSFQAASFQHDPEFRKRIPLAAVDEQSQALCDIPSSWTTSSPIQLSDQECRIFDHFVRTFGACLDFFDPSLQFSSVVPRLALHNVGLMNALLALSTRHLSLCSERSGIHIGQEPSAPIDRNAAVQYYYETLQYLNKVMRYQSYARSQELISTALLISTYEMIHGSNRDWERHLKGVFWIQRYQDNDGECGGLRQSVWWAWLRQDVWVAMRERRRVFSFWRPKKHVSTLTIPELCTRAIYLLAQCVNYASREESGSTDMEQRLQRGNELLYMLQEWQDCLPREFTPLPVPSTSEVWPPVWVHPPACAAALQLHGLARILAILYRPSIGGLQDYRAAQKLVSSSLGMICGIARMIDDTDKPACAVSLQCLFGAGLSVHTPHERAVLLDLLGKCQTRMCWPETPLTCDCNIPMSPRQTFAAEASKAQAEPYLSTMPPSNFSWQITLAEKVVAITGANRGIGLGIAEVCLANSAKFIYSLDMMEPGEEFLALQKRYSNLRYVQTDVTSEESVENAINQVVEETGRIDGLVANAGMTKHQPALKFDREELDKLFNLNVFGAYFCAQIAARKFIELGIKGSIVMTSSMTSYRPNRAAPSAPYGATKAAVRNMCHTLAMEWSQHGIRVNSISPGFVRTAMTYYVEKSPDWDLKMQYYGGMPRLADPRELGGAYVYLLSDSSSYTSGIDIPIAGIVGAW</sequence>
<keyword evidence="5" id="KW-0238">DNA-binding</keyword>
<accession>A0A5N6TEH4</accession>
<dbReference type="GO" id="GO:0016616">
    <property type="term" value="F:oxidoreductase activity, acting on the CH-OH group of donors, NAD or NADP as acceptor"/>
    <property type="evidence" value="ECO:0007669"/>
    <property type="project" value="UniProtKB-ARBA"/>
</dbReference>
<dbReference type="FunFam" id="3.40.50.720:FF:000084">
    <property type="entry name" value="Short-chain dehydrogenase reductase"/>
    <property type="match status" value="1"/>
</dbReference>
<keyword evidence="4" id="KW-0805">Transcription regulation</keyword>
<evidence type="ECO:0000256" key="5">
    <source>
        <dbReference type="ARBA" id="ARBA00023125"/>
    </source>
</evidence>
<dbReference type="PANTHER" id="PTHR43008:SF4">
    <property type="entry name" value="CHAIN DEHYDROGENASE, PUTATIVE (AFU_ORTHOLOGUE AFUA_4G08710)-RELATED"/>
    <property type="match status" value="1"/>
</dbReference>
<organism evidence="10 11">
    <name type="scientific">Aspergillus avenaceus</name>
    <dbReference type="NCBI Taxonomy" id="36643"/>
    <lineage>
        <taxon>Eukaryota</taxon>
        <taxon>Fungi</taxon>
        <taxon>Dikarya</taxon>
        <taxon>Ascomycota</taxon>
        <taxon>Pezizomycotina</taxon>
        <taxon>Eurotiomycetes</taxon>
        <taxon>Eurotiomycetidae</taxon>
        <taxon>Eurotiales</taxon>
        <taxon>Aspergillaceae</taxon>
        <taxon>Aspergillus</taxon>
        <taxon>Aspergillus subgen. Circumdati</taxon>
    </lineage>
</organism>
<keyword evidence="2" id="KW-0521">NADP</keyword>
<dbReference type="InterPro" id="IPR001138">
    <property type="entry name" value="Zn2Cys6_DnaBD"/>
</dbReference>
<feature type="domain" description="Zn(2)-C6 fungal-type" evidence="9">
    <location>
        <begin position="29"/>
        <end position="59"/>
    </location>
</feature>
<evidence type="ECO:0000256" key="6">
    <source>
        <dbReference type="ARBA" id="ARBA00023163"/>
    </source>
</evidence>
<keyword evidence="11" id="KW-1185">Reference proteome</keyword>
<proteinExistence type="inferred from homology"/>
<dbReference type="Gene3D" id="4.10.240.10">
    <property type="entry name" value="Zn(2)-C6 fungal-type DNA-binding domain"/>
    <property type="match status" value="1"/>
</dbReference>
<dbReference type="GO" id="GO:0000981">
    <property type="term" value="F:DNA-binding transcription factor activity, RNA polymerase II-specific"/>
    <property type="evidence" value="ECO:0007669"/>
    <property type="project" value="InterPro"/>
</dbReference>
<dbReference type="PROSITE" id="PS00463">
    <property type="entry name" value="ZN2_CY6_FUNGAL_1"/>
    <property type="match status" value="1"/>
</dbReference>
<dbReference type="Gene3D" id="3.40.50.720">
    <property type="entry name" value="NAD(P)-binding Rossmann-like Domain"/>
    <property type="match status" value="1"/>
</dbReference>
<dbReference type="AlphaFoldDB" id="A0A5N6TEH4"/>
<dbReference type="SUPFAM" id="SSF57701">
    <property type="entry name" value="Zn2/Cys6 DNA-binding domain"/>
    <property type="match status" value="1"/>
</dbReference>
<dbReference type="EMBL" id="ML742452">
    <property type="protein sequence ID" value="KAE8144697.1"/>
    <property type="molecule type" value="Genomic_DNA"/>
</dbReference>
<dbReference type="PRINTS" id="PR00080">
    <property type="entry name" value="SDRFAMILY"/>
</dbReference>
<dbReference type="GO" id="GO:0003677">
    <property type="term" value="F:DNA binding"/>
    <property type="evidence" value="ECO:0007669"/>
    <property type="project" value="UniProtKB-KW"/>
</dbReference>
<comment type="similarity">
    <text evidence="1">Belongs to the short-chain dehydrogenases/reductases (SDR) family.</text>
</comment>
<dbReference type="PRINTS" id="PR00081">
    <property type="entry name" value="GDHRDH"/>
</dbReference>
<evidence type="ECO:0000313" key="11">
    <source>
        <dbReference type="Proteomes" id="UP000325780"/>
    </source>
</evidence>
<dbReference type="PROSITE" id="PS50048">
    <property type="entry name" value="ZN2_CY6_FUNGAL_2"/>
    <property type="match status" value="1"/>
</dbReference>
<evidence type="ECO:0000256" key="3">
    <source>
        <dbReference type="ARBA" id="ARBA00023002"/>
    </source>
</evidence>
<gene>
    <name evidence="10" type="ORF">BDV25DRAFT_134439</name>
</gene>
<keyword evidence="6" id="KW-0804">Transcription</keyword>
<evidence type="ECO:0000256" key="1">
    <source>
        <dbReference type="ARBA" id="ARBA00006484"/>
    </source>
</evidence>
<evidence type="ECO:0000259" key="9">
    <source>
        <dbReference type="PROSITE" id="PS50048"/>
    </source>
</evidence>
<evidence type="ECO:0000313" key="10">
    <source>
        <dbReference type="EMBL" id="KAE8144697.1"/>
    </source>
</evidence>
<dbReference type="Proteomes" id="UP000325780">
    <property type="component" value="Unassembled WGS sequence"/>
</dbReference>
<dbReference type="OrthoDB" id="5319341at2759"/>
<dbReference type="GO" id="GO:0050664">
    <property type="term" value="F:oxidoreductase activity, acting on NAD(P)H, oxygen as acceptor"/>
    <property type="evidence" value="ECO:0007669"/>
    <property type="project" value="TreeGrafter"/>
</dbReference>
<feature type="compositionally biased region" description="Basic residues" evidence="8">
    <location>
        <begin position="12"/>
        <end position="23"/>
    </location>
</feature>
<dbReference type="GO" id="GO:0009893">
    <property type="term" value="P:positive regulation of metabolic process"/>
    <property type="evidence" value="ECO:0007669"/>
    <property type="project" value="UniProtKB-ARBA"/>
</dbReference>
<dbReference type="SMART" id="SM00066">
    <property type="entry name" value="GAL4"/>
    <property type="match status" value="1"/>
</dbReference>